<comment type="subcellular location">
    <subcellularLocation>
        <location evidence="1">Membrane</location>
        <topology evidence="1">Multi-pass membrane protein</topology>
    </subcellularLocation>
</comment>
<dbReference type="GeneID" id="54329945"/>
<dbReference type="PANTHER" id="PTHR23501">
    <property type="entry name" value="MAJOR FACILITATOR SUPERFAMILY"/>
    <property type="match status" value="1"/>
</dbReference>
<dbReference type="VEuPathDB" id="FungiDB:EYZ11_011451"/>
<evidence type="ECO:0000313" key="8">
    <source>
        <dbReference type="EMBL" id="KAA8645822.1"/>
    </source>
</evidence>
<feature type="compositionally biased region" description="Basic and acidic residues" evidence="5">
    <location>
        <begin position="27"/>
        <end position="46"/>
    </location>
</feature>
<feature type="transmembrane region" description="Helical" evidence="6">
    <location>
        <begin position="402"/>
        <end position="421"/>
    </location>
</feature>
<feature type="transmembrane region" description="Helical" evidence="6">
    <location>
        <begin position="121"/>
        <end position="141"/>
    </location>
</feature>
<feature type="transmembrane region" description="Helical" evidence="6">
    <location>
        <begin position="472"/>
        <end position="491"/>
    </location>
</feature>
<feature type="transmembrane region" description="Helical" evidence="6">
    <location>
        <begin position="57"/>
        <end position="77"/>
    </location>
</feature>
<evidence type="ECO:0000256" key="1">
    <source>
        <dbReference type="ARBA" id="ARBA00004141"/>
    </source>
</evidence>
<feature type="region of interest" description="Disordered" evidence="5">
    <location>
        <begin position="1"/>
        <end position="53"/>
    </location>
</feature>
<dbReference type="OrthoDB" id="10021397at2759"/>
<keyword evidence="3 6" id="KW-1133">Transmembrane helix</keyword>
<comment type="caution">
    <text evidence="8">The sequence shown here is derived from an EMBL/GenBank/DDBJ whole genome shotgun (WGS) entry which is preliminary data.</text>
</comment>
<dbReference type="InterPro" id="IPR020846">
    <property type="entry name" value="MFS_dom"/>
</dbReference>
<dbReference type="Proteomes" id="UP000324241">
    <property type="component" value="Unassembled WGS sequence"/>
</dbReference>
<evidence type="ECO:0000259" key="7">
    <source>
        <dbReference type="PROSITE" id="PS50850"/>
    </source>
</evidence>
<dbReference type="RefSeq" id="XP_033425183.1">
    <property type="nucleotide sequence ID" value="XM_033571868.1"/>
</dbReference>
<gene>
    <name evidence="8" type="ORF">ATNIH1004_007243</name>
</gene>
<evidence type="ECO:0000256" key="6">
    <source>
        <dbReference type="SAM" id="Phobius"/>
    </source>
</evidence>
<evidence type="ECO:0000313" key="9">
    <source>
        <dbReference type="Proteomes" id="UP000324241"/>
    </source>
</evidence>
<name>A0A5M9MFS3_9EURO</name>
<feature type="transmembrane region" description="Helical" evidence="6">
    <location>
        <begin position="339"/>
        <end position="361"/>
    </location>
</feature>
<dbReference type="InterPro" id="IPR036259">
    <property type="entry name" value="MFS_trans_sf"/>
</dbReference>
<dbReference type="InterPro" id="IPR011701">
    <property type="entry name" value="MFS"/>
</dbReference>
<evidence type="ECO:0000256" key="4">
    <source>
        <dbReference type="ARBA" id="ARBA00023136"/>
    </source>
</evidence>
<feature type="transmembrane region" description="Helical" evidence="6">
    <location>
        <begin position="221"/>
        <end position="244"/>
    </location>
</feature>
<reference evidence="8 9" key="1">
    <citation type="submission" date="2019-08" db="EMBL/GenBank/DDBJ databases">
        <title>The genome sequence of a newly discovered highly antifungal drug resistant Aspergillus species, Aspergillus tanneri NIH 1004.</title>
        <authorList>
            <person name="Mounaud S."/>
            <person name="Singh I."/>
            <person name="Joardar V."/>
            <person name="Pakala S."/>
            <person name="Pakala S."/>
            <person name="Venepally P."/>
            <person name="Chung J.K."/>
            <person name="Losada L."/>
            <person name="Nierman W.C."/>
        </authorList>
    </citation>
    <scope>NUCLEOTIDE SEQUENCE [LARGE SCALE GENOMIC DNA]</scope>
    <source>
        <strain evidence="8 9">NIH1004</strain>
    </source>
</reference>
<evidence type="ECO:0000256" key="2">
    <source>
        <dbReference type="ARBA" id="ARBA00022692"/>
    </source>
</evidence>
<feature type="transmembrane region" description="Helical" evidence="6">
    <location>
        <begin position="265"/>
        <end position="286"/>
    </location>
</feature>
<evidence type="ECO:0000256" key="5">
    <source>
        <dbReference type="SAM" id="MobiDB-lite"/>
    </source>
</evidence>
<proteinExistence type="predicted"/>
<keyword evidence="4 6" id="KW-0472">Membrane</keyword>
<keyword evidence="2 6" id="KW-0812">Transmembrane</keyword>
<dbReference type="SUPFAM" id="SSF103473">
    <property type="entry name" value="MFS general substrate transporter"/>
    <property type="match status" value="1"/>
</dbReference>
<feature type="transmembrane region" description="Helical" evidence="6">
    <location>
        <begin position="367"/>
        <end position="390"/>
    </location>
</feature>
<dbReference type="GO" id="GO:0005886">
    <property type="term" value="C:plasma membrane"/>
    <property type="evidence" value="ECO:0007669"/>
    <property type="project" value="TreeGrafter"/>
</dbReference>
<feature type="transmembrane region" description="Helical" evidence="6">
    <location>
        <begin position="298"/>
        <end position="318"/>
    </location>
</feature>
<evidence type="ECO:0000256" key="3">
    <source>
        <dbReference type="ARBA" id="ARBA00022989"/>
    </source>
</evidence>
<feature type="transmembrane region" description="Helical" evidence="6">
    <location>
        <begin position="195"/>
        <end position="215"/>
    </location>
</feature>
<protein>
    <recommendedName>
        <fullName evidence="7">Major facilitator superfamily (MFS) profile domain-containing protein</fullName>
    </recommendedName>
</protein>
<dbReference type="PANTHER" id="PTHR23501:SF199">
    <property type="entry name" value="MFS EFFLUX TRANSPORTER INPD-RELATED"/>
    <property type="match status" value="1"/>
</dbReference>
<dbReference type="GO" id="GO:0022857">
    <property type="term" value="F:transmembrane transporter activity"/>
    <property type="evidence" value="ECO:0007669"/>
    <property type="project" value="InterPro"/>
</dbReference>
<dbReference type="AlphaFoldDB" id="A0A5M9MFS3"/>
<dbReference type="Pfam" id="PF07690">
    <property type="entry name" value="MFS_1"/>
    <property type="match status" value="1"/>
</dbReference>
<accession>A0A5M9MFS3</accession>
<dbReference type="EMBL" id="QUQM01000007">
    <property type="protein sequence ID" value="KAA8645822.1"/>
    <property type="molecule type" value="Genomic_DNA"/>
</dbReference>
<dbReference type="PROSITE" id="PS50850">
    <property type="entry name" value="MFS"/>
    <property type="match status" value="1"/>
</dbReference>
<sequence>MLPANSGRDEQSSSAVQAVSENVPDDSISKHEVAAEEPVAHPNEKPETEDDHEYPGLIPLTAIMIALNLAIFLVALVSTSSSLPCVKAIEPHAPSPLGSKHYRHSHSTHHRRLPRLERHWMLIYGRFFTFYSPKWVFLSAIAVFENGSVVCGAAPTSTAFIIGRAIAGLGPCGIFTGSIVLIVDIVPLQQRPMITGFMGSIFGVSNVIAPLMGGAFTDRVTWRWCFYINLPIGAVTVIIIIFLLKASPPPHPSTATTFRERVNQFDPLGIFLFLPAMVCLILALQLGGTKYSWSSGRIIALFSLFGVLTTAFIAVQVWEQETASVPPRIVKIRGGSMMSGVMNLPVVLSLVIAGILAGIGVSRMGYAVPFMYASSVLMSIGAGMLTTLTVSTGHAKWIGYQSLGGAIFLAVAQAVFTYGLISNFKGTTPDYENGNFAHIIWGAGATTLRQIVRGQDLPAVLIAYNKAVRNTFIVGLALSCATIIGAIFTKWTSVKRPPQK</sequence>
<feature type="domain" description="Major facilitator superfamily (MFS) profile" evidence="7">
    <location>
        <begin position="63"/>
        <end position="500"/>
    </location>
</feature>
<feature type="transmembrane region" description="Helical" evidence="6">
    <location>
        <begin position="161"/>
        <end position="183"/>
    </location>
</feature>
<organism evidence="8 9">
    <name type="scientific">Aspergillus tanneri</name>
    <dbReference type="NCBI Taxonomy" id="1220188"/>
    <lineage>
        <taxon>Eukaryota</taxon>
        <taxon>Fungi</taxon>
        <taxon>Dikarya</taxon>
        <taxon>Ascomycota</taxon>
        <taxon>Pezizomycotina</taxon>
        <taxon>Eurotiomycetes</taxon>
        <taxon>Eurotiomycetidae</taxon>
        <taxon>Eurotiales</taxon>
        <taxon>Aspergillaceae</taxon>
        <taxon>Aspergillus</taxon>
        <taxon>Aspergillus subgen. Circumdati</taxon>
    </lineage>
</organism>
<dbReference type="Gene3D" id="1.20.1250.20">
    <property type="entry name" value="MFS general substrate transporter like domains"/>
    <property type="match status" value="1"/>
</dbReference>